<dbReference type="STRING" id="856793.MICA_2432"/>
<organism evidence="2 3">
    <name type="scientific">Micavibrio aeruginosavorus (strain ARL-13)</name>
    <dbReference type="NCBI Taxonomy" id="856793"/>
    <lineage>
        <taxon>Bacteria</taxon>
        <taxon>Pseudomonadati</taxon>
        <taxon>Bdellovibrionota</taxon>
        <taxon>Bdellovibrionia</taxon>
        <taxon>Bdellovibrionales</taxon>
        <taxon>Pseudobdellovibrionaceae</taxon>
        <taxon>Micavibrio</taxon>
    </lineage>
</organism>
<keyword evidence="1" id="KW-0732">Signal</keyword>
<dbReference type="KEGG" id="mai:MICA_2432"/>
<dbReference type="AlphaFoldDB" id="G2KNT9"/>
<gene>
    <name evidence="2" type="ordered locus">MICA_2432</name>
</gene>
<feature type="signal peptide" evidence="1">
    <location>
        <begin position="1"/>
        <end position="40"/>
    </location>
</feature>
<reference evidence="2 3" key="1">
    <citation type="journal article" date="2011" name="BMC Genomics">
        <title>Genomic insights into an obligate epibiotic bacterial predator: Micavibrio aeruginosavorus ARL-13.</title>
        <authorList>
            <person name="Wang Z."/>
            <person name="Kadouri D."/>
            <person name="Wu M."/>
        </authorList>
    </citation>
    <scope>NUCLEOTIDE SEQUENCE [LARGE SCALE GENOMIC DNA]</scope>
    <source>
        <strain evidence="2 3">ARL-13</strain>
    </source>
</reference>
<dbReference type="OrthoDB" id="9817280at2"/>
<sequence>MTAHGHTPQHKGPRHALRRFVLSACVAALLIPAMPSSAHATADIQLIRDNWVRAFMMMTEQLSAVMMQQVAAIGMFMDAKHQQETQRLFQEMTAQAHKDYQPSETLCMIGSATRSLGATQSKIRANAAALGAGMRRRELLNNNMASSWGAFADRAARLAQVRAVYCEKADNNNTFQDFCASNGTGRTNKDVNYGRTVDKAWTLNVDFTDDQLTDDETDVIALARNLYSHDVFTYTPETLLLNSDSITLFQDTRAVTAVRSVAAHSYATITAMKAPGTGLSANNIRDMAQMLGMSGDDVNNVVGANPSYYAQMEIMTQKLYQSPAFYVGLYDKPANVARIGVALRAMQIMADRDKYEASLRREMLVSLLLELKLRRYQEEVENRLTGKLPRTGPRATATP</sequence>
<proteinExistence type="predicted"/>
<name>G2KNT9_MICAA</name>
<dbReference type="Proteomes" id="UP000009286">
    <property type="component" value="Chromosome"/>
</dbReference>
<keyword evidence="3" id="KW-1185">Reference proteome</keyword>
<protein>
    <submittedName>
        <fullName evidence="2">Uncharacterized protein</fullName>
    </submittedName>
</protein>
<evidence type="ECO:0000256" key="1">
    <source>
        <dbReference type="SAM" id="SignalP"/>
    </source>
</evidence>
<feature type="chain" id="PRO_5003432844" evidence="1">
    <location>
        <begin position="41"/>
        <end position="399"/>
    </location>
</feature>
<dbReference type="HOGENOM" id="CLU_049435_0_0_5"/>
<evidence type="ECO:0000313" key="2">
    <source>
        <dbReference type="EMBL" id="AEP10734.1"/>
    </source>
</evidence>
<evidence type="ECO:0000313" key="3">
    <source>
        <dbReference type="Proteomes" id="UP000009286"/>
    </source>
</evidence>
<dbReference type="RefSeq" id="WP_014103957.1">
    <property type="nucleotide sequence ID" value="NC_016026.1"/>
</dbReference>
<dbReference type="EMBL" id="CP002382">
    <property type="protein sequence ID" value="AEP10734.1"/>
    <property type="molecule type" value="Genomic_DNA"/>
</dbReference>
<accession>G2KNT9</accession>